<name>A0A8K0JU76_LADFU</name>
<evidence type="ECO:0000256" key="1">
    <source>
        <dbReference type="SAM" id="Phobius"/>
    </source>
</evidence>
<feature type="transmembrane region" description="Helical" evidence="1">
    <location>
        <begin position="227"/>
        <end position="247"/>
    </location>
</feature>
<sequence length="304" mass="34775">MNVCVLQQVEFILYYPQKVFNLPNVVFSVIFMATVWSFVYITYIKFTEVLLKRVETQHQFWKLFRNSVWHIGCYLSVIFMSGIFLHSYSLGGNVSNQTADYYSEIAFSVICAFLLHRLYLISKTNGLDSSAVRSLIAAGVFSLSYGARCLRIGVRFVIIWSVTALIVEAICLALNVTEILWKKRMGVYLSAGIVSFFCLMWSWLYLYVYPLIVLLPVTSLNITYPPVSLISLLLLALWGEFLLDVCTSPVRSNNHLKKEDSKRSGPKNSQAVMQTIRCVLLLKKKLKRMRDKKNLEHNSSTPSS</sequence>
<dbReference type="AlphaFoldDB" id="A0A8K0JU76"/>
<keyword evidence="1" id="KW-0812">Transmembrane</keyword>
<dbReference type="EMBL" id="KZ308116">
    <property type="protein sequence ID" value="KAG8221907.1"/>
    <property type="molecule type" value="Genomic_DNA"/>
</dbReference>
<evidence type="ECO:0000313" key="2">
    <source>
        <dbReference type="EMBL" id="KAG8221907.1"/>
    </source>
</evidence>
<feature type="transmembrane region" description="Helical" evidence="1">
    <location>
        <begin position="101"/>
        <end position="119"/>
    </location>
</feature>
<organism evidence="2 3">
    <name type="scientific">Ladona fulva</name>
    <name type="common">Scarce chaser dragonfly</name>
    <name type="synonym">Libellula fulva</name>
    <dbReference type="NCBI Taxonomy" id="123851"/>
    <lineage>
        <taxon>Eukaryota</taxon>
        <taxon>Metazoa</taxon>
        <taxon>Ecdysozoa</taxon>
        <taxon>Arthropoda</taxon>
        <taxon>Hexapoda</taxon>
        <taxon>Insecta</taxon>
        <taxon>Pterygota</taxon>
        <taxon>Palaeoptera</taxon>
        <taxon>Odonata</taxon>
        <taxon>Epiprocta</taxon>
        <taxon>Anisoptera</taxon>
        <taxon>Libelluloidea</taxon>
        <taxon>Libellulidae</taxon>
        <taxon>Ladona</taxon>
    </lineage>
</organism>
<proteinExistence type="predicted"/>
<keyword evidence="3" id="KW-1185">Reference proteome</keyword>
<feature type="transmembrane region" description="Helical" evidence="1">
    <location>
        <begin position="153"/>
        <end position="174"/>
    </location>
</feature>
<accession>A0A8K0JU76</accession>
<feature type="transmembrane region" description="Helical" evidence="1">
    <location>
        <begin position="186"/>
        <end position="207"/>
    </location>
</feature>
<reference evidence="2" key="2">
    <citation type="submission" date="2017-10" db="EMBL/GenBank/DDBJ databases">
        <title>Ladona fulva Genome sequencing and assembly.</title>
        <authorList>
            <person name="Murali S."/>
            <person name="Richards S."/>
            <person name="Bandaranaike D."/>
            <person name="Bellair M."/>
            <person name="Blankenburg K."/>
            <person name="Chao H."/>
            <person name="Dinh H."/>
            <person name="Doddapaneni H."/>
            <person name="Dugan-Rocha S."/>
            <person name="Elkadiri S."/>
            <person name="Gnanaolivu R."/>
            <person name="Hernandez B."/>
            <person name="Skinner E."/>
            <person name="Javaid M."/>
            <person name="Lee S."/>
            <person name="Li M."/>
            <person name="Ming W."/>
            <person name="Munidasa M."/>
            <person name="Muniz J."/>
            <person name="Nguyen L."/>
            <person name="Hughes D."/>
            <person name="Osuji N."/>
            <person name="Pu L.-L."/>
            <person name="Puazo M."/>
            <person name="Qu C."/>
            <person name="Quiroz J."/>
            <person name="Raj R."/>
            <person name="Weissenberger G."/>
            <person name="Xin Y."/>
            <person name="Zou X."/>
            <person name="Han Y."/>
            <person name="Worley K."/>
            <person name="Muzny D."/>
            <person name="Gibbs R."/>
        </authorList>
    </citation>
    <scope>NUCLEOTIDE SEQUENCE</scope>
    <source>
        <strain evidence="2">Sampled in the wild</strain>
    </source>
</reference>
<keyword evidence="1" id="KW-0472">Membrane</keyword>
<feature type="transmembrane region" description="Helical" evidence="1">
    <location>
        <begin position="67"/>
        <end position="89"/>
    </location>
</feature>
<dbReference type="OrthoDB" id="10623024at2759"/>
<comment type="caution">
    <text evidence="2">The sequence shown here is derived from an EMBL/GenBank/DDBJ whole genome shotgun (WGS) entry which is preliminary data.</text>
</comment>
<dbReference type="Proteomes" id="UP000792457">
    <property type="component" value="Unassembled WGS sequence"/>
</dbReference>
<protein>
    <submittedName>
        <fullName evidence="2">Uncharacterized protein</fullName>
    </submittedName>
</protein>
<keyword evidence="1" id="KW-1133">Transmembrane helix</keyword>
<feature type="transmembrane region" description="Helical" evidence="1">
    <location>
        <begin position="25"/>
        <end position="46"/>
    </location>
</feature>
<gene>
    <name evidence="2" type="ORF">J437_LFUL006726</name>
</gene>
<evidence type="ECO:0000313" key="3">
    <source>
        <dbReference type="Proteomes" id="UP000792457"/>
    </source>
</evidence>
<reference evidence="2" key="1">
    <citation type="submission" date="2013-04" db="EMBL/GenBank/DDBJ databases">
        <authorList>
            <person name="Qu J."/>
            <person name="Murali S.C."/>
            <person name="Bandaranaike D."/>
            <person name="Bellair M."/>
            <person name="Blankenburg K."/>
            <person name="Chao H."/>
            <person name="Dinh H."/>
            <person name="Doddapaneni H."/>
            <person name="Downs B."/>
            <person name="Dugan-Rocha S."/>
            <person name="Elkadiri S."/>
            <person name="Gnanaolivu R.D."/>
            <person name="Hernandez B."/>
            <person name="Javaid M."/>
            <person name="Jayaseelan J.C."/>
            <person name="Lee S."/>
            <person name="Li M."/>
            <person name="Ming W."/>
            <person name="Munidasa M."/>
            <person name="Muniz J."/>
            <person name="Nguyen L."/>
            <person name="Ongeri F."/>
            <person name="Osuji N."/>
            <person name="Pu L.-L."/>
            <person name="Puazo M."/>
            <person name="Qu C."/>
            <person name="Quiroz J."/>
            <person name="Raj R."/>
            <person name="Weissenberger G."/>
            <person name="Xin Y."/>
            <person name="Zou X."/>
            <person name="Han Y."/>
            <person name="Richards S."/>
            <person name="Worley K."/>
            <person name="Muzny D."/>
            <person name="Gibbs R."/>
        </authorList>
    </citation>
    <scope>NUCLEOTIDE SEQUENCE</scope>
    <source>
        <strain evidence="2">Sampled in the wild</strain>
    </source>
</reference>